<dbReference type="EMBL" id="CAJNOC010000845">
    <property type="protein sequence ID" value="CAF0809146.1"/>
    <property type="molecule type" value="Genomic_DNA"/>
</dbReference>
<sequence>MILNLEDNSSTEMNCDSVQTFQLNRNFTNLDSLISQKSFKSSVKTIPIISNNLGSFVSFSDILDLILKLKYKIQNWHNLSELLIYGFLNIKIGINFKINKNGVKFLLIGFIIVEKIQNGSWYLLGVFDVTLLAETNISSFLEDFLNNILNLQSYSYVGNKIPINTMIETKYKTMCQCLNLTLSECPWCDFGRQPELNEQIYFKPLNQMQNNLEKKYEQALKNFSEFYNSEKKHRKSKYAYPIKSSGLSLNQSRNLGFKISKYMWRNSGRKVLVSKIREMIELHMKSLSSIAANRFLKKCGSNAYYTSVSLSEAFSLFSMKHLMSFSTFYKYVPTKFKKPHRISDLCEYCELNKKYKRDLLNLTIENGVHLAEFDPNNINKFFIENQQLKTPEIEKVLSCIEVFDFHREIANRQRDSYNQMRENLEDDYILIEMDWKQKILIGMSPRQTSNEYRTQVSRTLLGFGVYYKKNGKTEVLNIDLISSQQENETSFDVLCGFRFLRQLEEFKEIEQNKYLIWADTGSHFRSAEILSYLFVELSNEKIQVCLNFFCEKHGKNGRDQHFSVVGNFLKQESLVKKLTCSEDIANAIDKHQKLSNIRRDNLRLPPVLTKAYVLRKENIISQIRSFRFVKNIRCYYNFFTDKNFTMKSTILSDLRNSIEIKYKDNKESRTTDESFEGQKIQKLEVNINYISKKIKKVQDLVNTVKNQKLTSEIQTCREKCTNCKHEPTIHFKILEDNGIGIVLSKIQAELFKHGHSRTKKNSQTKKNRSKKEACLELLNHYNKFHS</sequence>
<protein>
    <submittedName>
        <fullName evidence="1">Uncharacterized protein</fullName>
    </submittedName>
</protein>
<dbReference type="Proteomes" id="UP000663879">
    <property type="component" value="Unassembled WGS sequence"/>
</dbReference>
<accession>A0A813TFT3</accession>
<dbReference type="AlphaFoldDB" id="A0A813TFT3"/>
<evidence type="ECO:0000313" key="1">
    <source>
        <dbReference type="EMBL" id="CAF0809146.1"/>
    </source>
</evidence>
<evidence type="ECO:0000313" key="2">
    <source>
        <dbReference type="Proteomes" id="UP000663879"/>
    </source>
</evidence>
<proteinExistence type="predicted"/>
<name>A0A813TFT3_9BILA</name>
<reference evidence="1" key="1">
    <citation type="submission" date="2021-02" db="EMBL/GenBank/DDBJ databases">
        <authorList>
            <person name="Nowell W R."/>
        </authorList>
    </citation>
    <scope>NUCLEOTIDE SEQUENCE</scope>
    <source>
        <strain evidence="1">Ploen Becks lab</strain>
    </source>
</reference>
<gene>
    <name evidence="1" type="ORF">OXX778_LOCUS6880</name>
</gene>
<keyword evidence="2" id="KW-1185">Reference proteome</keyword>
<organism evidence="1 2">
    <name type="scientific">Brachionus calyciflorus</name>
    <dbReference type="NCBI Taxonomy" id="104777"/>
    <lineage>
        <taxon>Eukaryota</taxon>
        <taxon>Metazoa</taxon>
        <taxon>Spiralia</taxon>
        <taxon>Gnathifera</taxon>
        <taxon>Rotifera</taxon>
        <taxon>Eurotatoria</taxon>
        <taxon>Monogononta</taxon>
        <taxon>Pseudotrocha</taxon>
        <taxon>Ploima</taxon>
        <taxon>Brachionidae</taxon>
        <taxon>Brachionus</taxon>
    </lineage>
</organism>
<dbReference type="OrthoDB" id="408781at2759"/>
<comment type="caution">
    <text evidence="1">The sequence shown here is derived from an EMBL/GenBank/DDBJ whole genome shotgun (WGS) entry which is preliminary data.</text>
</comment>